<name>A0A9Q2S676_RHOHA</name>
<reference evidence="1" key="1">
    <citation type="submission" date="2019-11" db="EMBL/GenBank/DDBJ databases">
        <title>Spread of Macrolides and rifampicin resistant Rhodococcus equi in clinical isolates in the USA.</title>
        <authorList>
            <person name="Alvarez-Narvaez S."/>
            <person name="Huber L."/>
            <person name="Cohen N.D."/>
            <person name="Slovis N."/>
            <person name="Greiter M."/>
            <person name="Giguere S."/>
            <person name="Hart K."/>
        </authorList>
    </citation>
    <scope>NUCLEOTIDE SEQUENCE</scope>
    <source>
        <strain evidence="1">Lh_17</strain>
    </source>
</reference>
<dbReference type="EMBL" id="WUXR01000017">
    <property type="protein sequence ID" value="MBM4567959.1"/>
    <property type="molecule type" value="Genomic_DNA"/>
</dbReference>
<organism evidence="1 2">
    <name type="scientific">Rhodococcus hoagii</name>
    <name type="common">Corynebacterium equii</name>
    <dbReference type="NCBI Taxonomy" id="43767"/>
    <lineage>
        <taxon>Bacteria</taxon>
        <taxon>Bacillati</taxon>
        <taxon>Actinomycetota</taxon>
        <taxon>Actinomycetes</taxon>
        <taxon>Mycobacteriales</taxon>
        <taxon>Nocardiaceae</taxon>
        <taxon>Prescottella</taxon>
    </lineage>
</organism>
<proteinExistence type="predicted"/>
<protein>
    <submittedName>
        <fullName evidence="1">Uncharacterized protein</fullName>
    </submittedName>
</protein>
<dbReference type="Proteomes" id="UP000808906">
    <property type="component" value="Unassembled WGS sequence"/>
</dbReference>
<accession>A0A9Q2S676</accession>
<sequence>MTNETLAEISRQNRDRLAAKANERIGQLAELLAGNPAAPSLIGSLLGVVELLRDENSADFRIDMRGLANRLDLHAIELAESDDYEGATLAIQCAEAIHRRHLQLDESDFREPSVDRGSIR</sequence>
<evidence type="ECO:0000313" key="1">
    <source>
        <dbReference type="EMBL" id="MBM4567959.1"/>
    </source>
</evidence>
<evidence type="ECO:0000313" key="2">
    <source>
        <dbReference type="Proteomes" id="UP000808906"/>
    </source>
</evidence>
<gene>
    <name evidence="1" type="ORF">GS441_21830</name>
</gene>
<comment type="caution">
    <text evidence="1">The sequence shown here is derived from an EMBL/GenBank/DDBJ whole genome shotgun (WGS) entry which is preliminary data.</text>
</comment>
<dbReference type="AlphaFoldDB" id="A0A9Q2S676"/>